<organism evidence="5 6">
    <name type="scientific">Scytonema hofmannii PCC 7110</name>
    <dbReference type="NCBI Taxonomy" id="128403"/>
    <lineage>
        <taxon>Bacteria</taxon>
        <taxon>Bacillati</taxon>
        <taxon>Cyanobacteriota</taxon>
        <taxon>Cyanophyceae</taxon>
        <taxon>Nostocales</taxon>
        <taxon>Scytonemataceae</taxon>
        <taxon>Scytonema</taxon>
    </lineage>
</organism>
<dbReference type="STRING" id="128403.WA1_09490"/>
<dbReference type="Pfam" id="PF22335">
    <property type="entry name" value="Cas10-Cmr2_palm2"/>
    <property type="match status" value="1"/>
</dbReference>
<comment type="caution">
    <text evidence="5">The sequence shown here is derived from an EMBL/GenBank/DDBJ whole genome shotgun (WGS) entry which is preliminary data.</text>
</comment>
<dbReference type="EMBL" id="ANNX02000053">
    <property type="protein sequence ID" value="KYC34973.1"/>
    <property type="molecule type" value="Genomic_DNA"/>
</dbReference>
<evidence type="ECO:0000256" key="2">
    <source>
        <dbReference type="ARBA" id="ARBA00023118"/>
    </source>
</evidence>
<gene>
    <name evidence="5" type="ORF">WA1_09490</name>
</gene>
<dbReference type="RefSeq" id="WP_017743756.1">
    <property type="nucleotide sequence ID" value="NZ_KQ976354.1"/>
</dbReference>
<dbReference type="InterPro" id="IPR043128">
    <property type="entry name" value="Rev_trsase/Diguanyl_cyclase"/>
</dbReference>
<keyword evidence="1" id="KW-0547">Nucleotide-binding</keyword>
<reference evidence="5 6" key="1">
    <citation type="journal article" date="2013" name="Genome Biol. Evol.">
        <title>Genomes of Stigonematalean cyanobacteria (subsection V) and the evolution of oxygenic photosynthesis from prokaryotes to plastids.</title>
        <authorList>
            <person name="Dagan T."/>
            <person name="Roettger M."/>
            <person name="Stucken K."/>
            <person name="Landan G."/>
            <person name="Koch R."/>
            <person name="Major P."/>
            <person name="Gould S.B."/>
            <person name="Goremykin V.V."/>
            <person name="Rippka R."/>
            <person name="Tandeau de Marsac N."/>
            <person name="Gugger M."/>
            <person name="Lockhart P.J."/>
            <person name="Allen J.F."/>
            <person name="Brune I."/>
            <person name="Maus I."/>
            <person name="Puhler A."/>
            <person name="Martin W.F."/>
        </authorList>
    </citation>
    <scope>NUCLEOTIDE SEQUENCE [LARGE SCALE GENOMIC DNA]</scope>
    <source>
        <strain evidence="5 6">PCC 7110</strain>
    </source>
</reference>
<dbReference type="Proteomes" id="UP000076925">
    <property type="component" value="Unassembled WGS sequence"/>
</dbReference>
<proteinExistence type="predicted"/>
<dbReference type="InterPro" id="IPR054767">
    <property type="entry name" value="Cas10-Cmr2_palm2"/>
</dbReference>
<evidence type="ECO:0000259" key="3">
    <source>
        <dbReference type="Pfam" id="PF12469"/>
    </source>
</evidence>
<evidence type="ECO:0000259" key="4">
    <source>
        <dbReference type="Pfam" id="PF22335"/>
    </source>
</evidence>
<evidence type="ECO:0000313" key="6">
    <source>
        <dbReference type="Proteomes" id="UP000076925"/>
    </source>
</evidence>
<dbReference type="InterPro" id="IPR038242">
    <property type="entry name" value="Cmr2_N"/>
</dbReference>
<dbReference type="GO" id="GO:0000166">
    <property type="term" value="F:nucleotide binding"/>
    <property type="evidence" value="ECO:0007669"/>
    <property type="project" value="UniProtKB-KW"/>
</dbReference>
<dbReference type="InterPro" id="IPR024615">
    <property type="entry name" value="CRISPR-assoc_Cmr2_N"/>
</dbReference>
<dbReference type="Pfam" id="PF12469">
    <property type="entry name" value="Cmr2_N"/>
    <property type="match status" value="1"/>
</dbReference>
<keyword evidence="6" id="KW-1185">Reference proteome</keyword>
<protein>
    <submittedName>
        <fullName evidence="5">Type III-B CRISPR-associated protein Cas10/Cmr2</fullName>
    </submittedName>
</protein>
<sequence>MNVYHRKLYALVRSLETIDWLGTDTSYIYKGLKCLTPYLQELQNWWENLGGKTTTSISSSSDRINLNSTAPYGQRNNIAVRHPISGQEQNINVSAFNTPIDISTIADEEDVIKVFWWFWRYFPEQLARQDSENALLIPTHRILPDCPLHSYQSTVSALTGAIFHESNLTSVPVVEQQEGNSTVSLPVKEKLGDELDKLPYLLLFTFSPVQEFIKSSRKFLDFWGGSFLLHYFSALLCFEAAKVYGPDAVITPSLWNQEIIDAFLFKNDALKIPNFPGYHNPAKHFHDNNLQAQSLSTAGLPNVITVLVPNQRSATDLGKKLDKNLKARWLEMSHKVRGCIKEKVRNLLKNEKEFEQVSHQIFGEFPNIELENLKKELKQFCQQGCWEWNKLWDAQIENTWETYFVGVPLGHPQQSLEIDTTNLEENQRQELIAEWVKLQNQIARPMIDIPSQAELKAYHKINVGSLWGSLQARLGNTIRVIKNTRAWQIPVAPGERSTLSGQYSAVHPRFVYQQFQNGLGIPSESLRLFWRVMGLAYPGLFNGSEKLNAIELTKRMAWKHGGVAESLGVVLNDSDDDYENLIRFPNLCSIAAARFATDYPEKVAEYWNDLRHEIDKELKSKHDIFCSRTRRPFQVKRADAALQGRTNYGNGYNGVMFSSKWLADDMNLNPSETNTLRTVLDKVQKKHFGDASPADWWVLVLGDGDGMGGYVNGRKLKFYQNYLVDDLLDRSNINDEDLRELLETTRKRMGPATHIGLNRALLDFSNRLVPYITEQRFCGRVIYSGGDDVMAALPLADLPGFLLSLRAAWCGAKDPQGEFIDKGGYWQWDTQNLNQKPTPSAIPLRPLFTMGEEATMSLGIVIAHKSVPLPTVLEKLWDAEKEGAKKLVGGVVPNRENSGEGKKIPDKDGLCFRVIYSSGNTLEAFMKGHLLTGWWDFIQASQRYDNLDLSPVLYRLAEELPRHAEITSSDRLFQKVAKVVLSSRDAEIPQAVENPLLKWLDAWEEWAWCTRETTRPSKTLALGSQPQDIAMLLRFTAFLTVGWVEERNPTFSRLG</sequence>
<dbReference type="Gene3D" id="3.30.70.270">
    <property type="match status" value="1"/>
</dbReference>
<feature type="domain" description="Cas10/Cmr2 second palm" evidence="4">
    <location>
        <begin position="735"/>
        <end position="809"/>
    </location>
</feature>
<evidence type="ECO:0000256" key="1">
    <source>
        <dbReference type="ARBA" id="ARBA00022741"/>
    </source>
</evidence>
<dbReference type="Gene3D" id="3.30.70.2220">
    <property type="entry name" value="CRISPR-Cas system, Cmr2 subunit, D1 domain, cysteine cluster"/>
    <property type="match status" value="1"/>
</dbReference>
<feature type="domain" description="CRISPR-associated protein Cmr2 N-terminal" evidence="3">
    <location>
        <begin position="201"/>
        <end position="332"/>
    </location>
</feature>
<accession>A0A139WRB7</accession>
<dbReference type="AlphaFoldDB" id="A0A139WRB7"/>
<dbReference type="GO" id="GO:0051607">
    <property type="term" value="P:defense response to virus"/>
    <property type="evidence" value="ECO:0007669"/>
    <property type="project" value="UniProtKB-KW"/>
</dbReference>
<evidence type="ECO:0000313" key="5">
    <source>
        <dbReference type="EMBL" id="KYC34973.1"/>
    </source>
</evidence>
<dbReference type="OrthoDB" id="9758700at2"/>
<keyword evidence="2" id="KW-0051">Antiviral defense</keyword>
<name>A0A139WRB7_9CYAN</name>